<dbReference type="RefSeq" id="WP_074242841.1">
    <property type="nucleotide sequence ID" value="NZ_FSRA01000002.1"/>
</dbReference>
<dbReference type="EMBL" id="FSRA01000002">
    <property type="protein sequence ID" value="SIO54588.1"/>
    <property type="molecule type" value="Genomic_DNA"/>
</dbReference>
<evidence type="ECO:0000259" key="3">
    <source>
        <dbReference type="PROSITE" id="PS50930"/>
    </source>
</evidence>
<proteinExistence type="predicted"/>
<dbReference type="AlphaFoldDB" id="A0A1N6KDF3"/>
<evidence type="ECO:0000259" key="2">
    <source>
        <dbReference type="PROSITE" id="PS50110"/>
    </source>
</evidence>
<dbReference type="CDD" id="cd17532">
    <property type="entry name" value="REC_LytTR_AlgR-like"/>
    <property type="match status" value="1"/>
</dbReference>
<dbReference type="Gene3D" id="3.40.50.2300">
    <property type="match status" value="1"/>
</dbReference>
<accession>A0A1N6KDF3</accession>
<protein>
    <submittedName>
        <fullName evidence="4">Two component transcriptional regulator, LytTR family</fullName>
    </submittedName>
</protein>
<dbReference type="GO" id="GO:0000156">
    <property type="term" value="F:phosphorelay response regulator activity"/>
    <property type="evidence" value="ECO:0007669"/>
    <property type="project" value="InterPro"/>
</dbReference>
<dbReference type="PANTHER" id="PTHR37299:SF1">
    <property type="entry name" value="STAGE 0 SPORULATION PROTEIN A HOMOLOG"/>
    <property type="match status" value="1"/>
</dbReference>
<keyword evidence="1" id="KW-0597">Phosphoprotein</keyword>
<evidence type="ECO:0000256" key="1">
    <source>
        <dbReference type="PROSITE-ProRule" id="PRU00169"/>
    </source>
</evidence>
<dbReference type="OrthoDB" id="1646880at2"/>
<dbReference type="InterPro" id="IPR007492">
    <property type="entry name" value="LytTR_DNA-bd_dom"/>
</dbReference>
<name>A0A1N6KDF3_9BACT</name>
<evidence type="ECO:0000313" key="4">
    <source>
        <dbReference type="EMBL" id="SIO54588.1"/>
    </source>
</evidence>
<gene>
    <name evidence="4" type="ORF">SAMN04488055_5630</name>
</gene>
<dbReference type="Pfam" id="PF00072">
    <property type="entry name" value="Response_reg"/>
    <property type="match status" value="1"/>
</dbReference>
<dbReference type="PROSITE" id="PS50930">
    <property type="entry name" value="HTH_LYTTR"/>
    <property type="match status" value="1"/>
</dbReference>
<evidence type="ECO:0000313" key="5">
    <source>
        <dbReference type="Proteomes" id="UP000185003"/>
    </source>
</evidence>
<dbReference type="Gene3D" id="2.40.50.1020">
    <property type="entry name" value="LytTr DNA-binding domain"/>
    <property type="match status" value="1"/>
</dbReference>
<feature type="domain" description="Response regulatory" evidence="2">
    <location>
        <begin position="3"/>
        <end position="114"/>
    </location>
</feature>
<dbReference type="FunFam" id="3.40.50.2300:FF:000051">
    <property type="entry name" value="Two-component response regulator yehT"/>
    <property type="match status" value="1"/>
</dbReference>
<organism evidence="4 5">
    <name type="scientific">Chitinophaga niabensis</name>
    <dbReference type="NCBI Taxonomy" id="536979"/>
    <lineage>
        <taxon>Bacteria</taxon>
        <taxon>Pseudomonadati</taxon>
        <taxon>Bacteroidota</taxon>
        <taxon>Chitinophagia</taxon>
        <taxon>Chitinophagales</taxon>
        <taxon>Chitinophagaceae</taxon>
        <taxon>Chitinophaga</taxon>
    </lineage>
</organism>
<dbReference type="STRING" id="536979.SAMN04488055_5630"/>
<dbReference type="Proteomes" id="UP000185003">
    <property type="component" value="Unassembled WGS sequence"/>
</dbReference>
<sequence>MIKTVLIDDEPLARELVKEFLQAHPQIEVVAECNDGFEGLKAIQQHQPDLIFLDIQMPKINGFEMLELVDKIPCVIFTTAFEEYAIRAFEVNAIDYLLKPFSRDRFDKALQKMLERRTEVTAAILESTSQEMPMQHNRVVVKINGKIKIIPVQDIHYLEAADDYVKIVTQEGSFLKNKTMAFFEKMLDPQQFIRVHRSFILNVSQITRIDPYEKETYLAILRDGSKILVSKTGYPKLKEVLGL</sequence>
<dbReference type="SUPFAM" id="SSF52172">
    <property type="entry name" value="CheY-like"/>
    <property type="match status" value="1"/>
</dbReference>
<keyword evidence="5" id="KW-1185">Reference proteome</keyword>
<dbReference type="PROSITE" id="PS50110">
    <property type="entry name" value="RESPONSE_REGULATORY"/>
    <property type="match status" value="1"/>
</dbReference>
<dbReference type="PANTHER" id="PTHR37299">
    <property type="entry name" value="TRANSCRIPTIONAL REGULATOR-RELATED"/>
    <property type="match status" value="1"/>
</dbReference>
<feature type="modified residue" description="4-aspartylphosphate" evidence="1">
    <location>
        <position position="54"/>
    </location>
</feature>
<dbReference type="SMART" id="SM00448">
    <property type="entry name" value="REC"/>
    <property type="match status" value="1"/>
</dbReference>
<reference evidence="4 5" key="1">
    <citation type="submission" date="2016-11" db="EMBL/GenBank/DDBJ databases">
        <authorList>
            <person name="Jaros S."/>
            <person name="Januszkiewicz K."/>
            <person name="Wedrychowicz H."/>
        </authorList>
    </citation>
    <scope>NUCLEOTIDE SEQUENCE [LARGE SCALE GENOMIC DNA]</scope>
    <source>
        <strain evidence="4 5">DSM 24787</strain>
    </source>
</reference>
<dbReference type="InterPro" id="IPR001789">
    <property type="entry name" value="Sig_transdc_resp-reg_receiver"/>
</dbReference>
<dbReference type="InterPro" id="IPR011006">
    <property type="entry name" value="CheY-like_superfamily"/>
</dbReference>
<dbReference type="GO" id="GO:0003677">
    <property type="term" value="F:DNA binding"/>
    <property type="evidence" value="ECO:0007669"/>
    <property type="project" value="InterPro"/>
</dbReference>
<dbReference type="Pfam" id="PF04397">
    <property type="entry name" value="LytTR"/>
    <property type="match status" value="1"/>
</dbReference>
<feature type="domain" description="HTH LytTR-type" evidence="3">
    <location>
        <begin position="139"/>
        <end position="243"/>
    </location>
</feature>
<dbReference type="SMART" id="SM00850">
    <property type="entry name" value="LytTR"/>
    <property type="match status" value="1"/>
</dbReference>
<dbReference type="InterPro" id="IPR046947">
    <property type="entry name" value="LytR-like"/>
</dbReference>